<dbReference type="CDD" id="cd03388">
    <property type="entry name" value="PAP2_SPPase1"/>
    <property type="match status" value="1"/>
</dbReference>
<keyword evidence="5 9" id="KW-1133">Transmembrane helix</keyword>
<evidence type="ECO:0000256" key="2">
    <source>
        <dbReference type="ARBA" id="ARBA00022692"/>
    </source>
</evidence>
<feature type="compositionally biased region" description="Basic and acidic residues" evidence="8">
    <location>
        <begin position="604"/>
        <end position="628"/>
    </location>
</feature>
<evidence type="ECO:0000256" key="6">
    <source>
        <dbReference type="ARBA" id="ARBA00023136"/>
    </source>
</evidence>
<keyword evidence="12" id="KW-1185">Reference proteome</keyword>
<dbReference type="Pfam" id="PF01569">
    <property type="entry name" value="PAP2"/>
    <property type="match status" value="1"/>
</dbReference>
<dbReference type="InterPro" id="IPR000326">
    <property type="entry name" value="PAP2/HPO"/>
</dbReference>
<dbReference type="PANTHER" id="PTHR14969:SF28">
    <property type="entry name" value="DIHYDROSPHINGOSINE 1-PHOSPHATE PHOSPHATASE LCB3-RELATED"/>
    <property type="match status" value="1"/>
</dbReference>
<feature type="transmembrane region" description="Helical" evidence="9">
    <location>
        <begin position="464"/>
        <end position="487"/>
    </location>
</feature>
<keyword evidence="3" id="KW-0378">Hydrolase</keyword>
<evidence type="ECO:0000256" key="9">
    <source>
        <dbReference type="SAM" id="Phobius"/>
    </source>
</evidence>
<evidence type="ECO:0000256" key="1">
    <source>
        <dbReference type="ARBA" id="ARBA00004477"/>
    </source>
</evidence>
<gene>
    <name evidence="11" type="ORF">HGRIS_000155</name>
</gene>
<feature type="transmembrane region" description="Helical" evidence="9">
    <location>
        <begin position="165"/>
        <end position="183"/>
    </location>
</feature>
<dbReference type="InterPro" id="IPR036938">
    <property type="entry name" value="PAP2/HPO_sf"/>
</dbReference>
<keyword evidence="4" id="KW-0256">Endoplasmic reticulum</keyword>
<evidence type="ECO:0000256" key="4">
    <source>
        <dbReference type="ARBA" id="ARBA00022824"/>
    </source>
</evidence>
<evidence type="ECO:0000256" key="3">
    <source>
        <dbReference type="ARBA" id="ARBA00022801"/>
    </source>
</evidence>
<sequence length="674" mass="73397">MASDETSTRPAFSLSVPDSEDPSRSSSPAPDTPPDIELDSVALKERLLNVSDYPNDRWNAPPPEEELPGYVLTRNGGQQDSEKVKGLPGLKSTDVYETTLPWWRAAVRREIVKSVHWESDVIARMQHAIRTPWLDAYFVYTSSLGTHTFFMTFLPIMFFFGFAELGRGLIIVLALGVYCSSFIKDLICSPRPFAPPVTRLTIGSHHLEYGFPSTHSTNSVSIALFFFALVHHPHTSATASYNPIADAAASQESNSTSHLTTASAIPSNMEPVLSRDTFTTLVVILVIYTFSIVFGRLYTAMHSFTDCIVGVYLGATIWWAHTSFPGIDVVLSSGSTAALLAKSVGLGKIIEETGALSIKLCPGLGLGARIESWVVQGSYEVPLILIPLCLLAVNQHPQPVDDCPCFEDAIAFGSVVLGALLGRWSLGAWRESHIKSIVMPGSGWVWDSAEYTWMSAPRSFNDVALWWIVATAKVVVGILAIFTWRLVAKSVLHITLPPTIRFVSRISPFSLPNRRFYTPATEYTNVPSEFSGPASDFGLRAVPSVIDLPSSVGVGEEMGGIGSGSGSVEIHHVESYDARVRENAAGGAGSKPRPSPLGQFGDGNNERSVDDERGEYKASPKAEREVRDKHGKPVKHYDADVLTKVIVYAGIALIATEGMPLLFELLGWGIKSWP</sequence>
<dbReference type="PANTHER" id="PTHR14969">
    <property type="entry name" value="SPHINGOSINE-1-PHOSPHATE PHOSPHOHYDROLASE"/>
    <property type="match status" value="1"/>
</dbReference>
<feature type="domain" description="Phosphatidic acid phosphatase type 2/haloperoxidase" evidence="10">
    <location>
        <begin position="169"/>
        <end position="322"/>
    </location>
</feature>
<evidence type="ECO:0000313" key="12">
    <source>
        <dbReference type="Proteomes" id="UP001556367"/>
    </source>
</evidence>
<keyword evidence="6 9" id="KW-0472">Membrane</keyword>
<dbReference type="Gene3D" id="1.20.144.10">
    <property type="entry name" value="Phosphatidic acid phosphatase type 2/haloperoxidase"/>
    <property type="match status" value="1"/>
</dbReference>
<reference evidence="12" key="1">
    <citation type="submission" date="2024-06" db="EMBL/GenBank/DDBJ databases">
        <title>Multi-omics analyses provide insights into the biosynthesis of the anticancer antibiotic pleurotin in Hohenbuehelia grisea.</title>
        <authorList>
            <person name="Weaver J.A."/>
            <person name="Alberti F."/>
        </authorList>
    </citation>
    <scope>NUCLEOTIDE SEQUENCE [LARGE SCALE GENOMIC DNA]</scope>
    <source>
        <strain evidence="12">T-177</strain>
    </source>
</reference>
<feature type="region of interest" description="Disordered" evidence="8">
    <location>
        <begin position="583"/>
        <end position="632"/>
    </location>
</feature>
<feature type="region of interest" description="Disordered" evidence="8">
    <location>
        <begin position="52"/>
        <end position="86"/>
    </location>
</feature>
<feature type="transmembrane region" description="Helical" evidence="9">
    <location>
        <begin position="645"/>
        <end position="670"/>
    </location>
</feature>
<evidence type="ECO:0000259" key="10">
    <source>
        <dbReference type="Pfam" id="PF01569"/>
    </source>
</evidence>
<name>A0ABR3JQ76_9AGAR</name>
<dbReference type="Proteomes" id="UP001556367">
    <property type="component" value="Unassembled WGS sequence"/>
</dbReference>
<accession>A0ABR3JQ76</accession>
<dbReference type="SUPFAM" id="SSF48317">
    <property type="entry name" value="Acid phosphatase/Vanadium-dependent haloperoxidase"/>
    <property type="match status" value="1"/>
</dbReference>
<evidence type="ECO:0000313" key="11">
    <source>
        <dbReference type="EMBL" id="KAL0957978.1"/>
    </source>
</evidence>
<proteinExistence type="inferred from homology"/>
<feature type="compositionally biased region" description="Polar residues" evidence="8">
    <location>
        <begin position="1"/>
        <end position="10"/>
    </location>
</feature>
<keyword evidence="2 9" id="KW-0812">Transmembrane</keyword>
<protein>
    <recommendedName>
        <fullName evidence="10">Phosphatidic acid phosphatase type 2/haloperoxidase domain-containing protein</fullName>
    </recommendedName>
</protein>
<evidence type="ECO:0000256" key="7">
    <source>
        <dbReference type="ARBA" id="ARBA00038324"/>
    </source>
</evidence>
<comment type="similarity">
    <text evidence="7">Belongs to the type 2 lipid phosphate phosphatase family.</text>
</comment>
<organism evidence="11 12">
    <name type="scientific">Hohenbuehelia grisea</name>
    <dbReference type="NCBI Taxonomy" id="104357"/>
    <lineage>
        <taxon>Eukaryota</taxon>
        <taxon>Fungi</taxon>
        <taxon>Dikarya</taxon>
        <taxon>Basidiomycota</taxon>
        <taxon>Agaricomycotina</taxon>
        <taxon>Agaricomycetes</taxon>
        <taxon>Agaricomycetidae</taxon>
        <taxon>Agaricales</taxon>
        <taxon>Pleurotineae</taxon>
        <taxon>Pleurotaceae</taxon>
        <taxon>Hohenbuehelia</taxon>
    </lineage>
</organism>
<evidence type="ECO:0000256" key="5">
    <source>
        <dbReference type="ARBA" id="ARBA00022989"/>
    </source>
</evidence>
<dbReference type="EMBL" id="JASNQZ010000004">
    <property type="protein sequence ID" value="KAL0957978.1"/>
    <property type="molecule type" value="Genomic_DNA"/>
</dbReference>
<evidence type="ECO:0000256" key="8">
    <source>
        <dbReference type="SAM" id="MobiDB-lite"/>
    </source>
</evidence>
<feature type="transmembrane region" description="Helical" evidence="9">
    <location>
        <begin position="278"/>
        <end position="298"/>
    </location>
</feature>
<feature type="region of interest" description="Disordered" evidence="8">
    <location>
        <begin position="1"/>
        <end position="37"/>
    </location>
</feature>
<comment type="caution">
    <text evidence="11">The sequence shown here is derived from an EMBL/GenBank/DDBJ whole genome shotgun (WGS) entry which is preliminary data.</text>
</comment>
<comment type="subcellular location">
    <subcellularLocation>
        <location evidence="1">Endoplasmic reticulum membrane</location>
        <topology evidence="1">Multi-pass membrane protein</topology>
    </subcellularLocation>
</comment>